<evidence type="ECO:0000313" key="3">
    <source>
        <dbReference type="EMBL" id="GAQ88791.1"/>
    </source>
</evidence>
<feature type="region of interest" description="Disordered" evidence="2">
    <location>
        <begin position="1"/>
        <end position="213"/>
    </location>
</feature>
<keyword evidence="4" id="KW-1185">Reference proteome</keyword>
<reference evidence="3 4" key="1">
    <citation type="journal article" date="2014" name="Nat. Commun.">
        <title>Klebsormidium flaccidum genome reveals primary factors for plant terrestrial adaptation.</title>
        <authorList>
            <person name="Hori K."/>
            <person name="Maruyama F."/>
            <person name="Fujisawa T."/>
            <person name="Togashi T."/>
            <person name="Yamamoto N."/>
            <person name="Seo M."/>
            <person name="Sato S."/>
            <person name="Yamada T."/>
            <person name="Mori H."/>
            <person name="Tajima N."/>
            <person name="Moriyama T."/>
            <person name="Ikeuchi M."/>
            <person name="Watanabe M."/>
            <person name="Wada H."/>
            <person name="Kobayashi K."/>
            <person name="Saito M."/>
            <person name="Masuda T."/>
            <person name="Sasaki-Sekimoto Y."/>
            <person name="Mashiguchi K."/>
            <person name="Awai K."/>
            <person name="Shimojima M."/>
            <person name="Masuda S."/>
            <person name="Iwai M."/>
            <person name="Nobusawa T."/>
            <person name="Narise T."/>
            <person name="Kondo S."/>
            <person name="Saito H."/>
            <person name="Sato R."/>
            <person name="Murakawa M."/>
            <person name="Ihara Y."/>
            <person name="Oshima-Yamada Y."/>
            <person name="Ohtaka K."/>
            <person name="Satoh M."/>
            <person name="Sonobe K."/>
            <person name="Ishii M."/>
            <person name="Ohtani R."/>
            <person name="Kanamori-Sato M."/>
            <person name="Honoki R."/>
            <person name="Miyazaki D."/>
            <person name="Mochizuki H."/>
            <person name="Umetsu J."/>
            <person name="Higashi K."/>
            <person name="Shibata D."/>
            <person name="Kamiya Y."/>
            <person name="Sato N."/>
            <person name="Nakamura Y."/>
            <person name="Tabata S."/>
            <person name="Ida S."/>
            <person name="Kurokawa K."/>
            <person name="Ohta H."/>
        </authorList>
    </citation>
    <scope>NUCLEOTIDE SEQUENCE [LARGE SCALE GENOMIC DNA]</scope>
    <source>
        <strain evidence="3 4">NIES-2285</strain>
    </source>
</reference>
<organism evidence="3 4">
    <name type="scientific">Klebsormidium nitens</name>
    <name type="common">Green alga</name>
    <name type="synonym">Ulothrix nitens</name>
    <dbReference type="NCBI Taxonomy" id="105231"/>
    <lineage>
        <taxon>Eukaryota</taxon>
        <taxon>Viridiplantae</taxon>
        <taxon>Streptophyta</taxon>
        <taxon>Klebsormidiophyceae</taxon>
        <taxon>Klebsormidiales</taxon>
        <taxon>Klebsormidiaceae</taxon>
        <taxon>Klebsormidium</taxon>
    </lineage>
</organism>
<dbReference type="OMA" id="EPQLWEA"/>
<dbReference type="STRING" id="105231.A0A1Y1II88"/>
<dbReference type="EMBL" id="DF237409">
    <property type="protein sequence ID" value="GAQ88791.1"/>
    <property type="molecule type" value="Genomic_DNA"/>
</dbReference>
<dbReference type="InterPro" id="IPR040321">
    <property type="entry name" value="SCD2-like"/>
</dbReference>
<feature type="compositionally biased region" description="Polar residues" evidence="2">
    <location>
        <begin position="85"/>
        <end position="98"/>
    </location>
</feature>
<evidence type="ECO:0000256" key="1">
    <source>
        <dbReference type="SAM" id="Coils"/>
    </source>
</evidence>
<name>A0A1Y1II88_KLENI</name>
<feature type="compositionally biased region" description="Gly residues" evidence="2">
    <location>
        <begin position="12"/>
        <end position="22"/>
    </location>
</feature>
<feature type="coiled-coil region" evidence="1">
    <location>
        <begin position="214"/>
        <end position="326"/>
    </location>
</feature>
<evidence type="ECO:0000256" key="2">
    <source>
        <dbReference type="SAM" id="MobiDB-lite"/>
    </source>
</evidence>
<dbReference type="GO" id="GO:0000911">
    <property type="term" value="P:cytokinesis by cell plate formation"/>
    <property type="evidence" value="ECO:0007669"/>
    <property type="project" value="InterPro"/>
</dbReference>
<feature type="compositionally biased region" description="Low complexity" evidence="2">
    <location>
        <begin position="123"/>
        <end position="139"/>
    </location>
</feature>
<dbReference type="OrthoDB" id="2014962at2759"/>
<protein>
    <recommendedName>
        <fullName evidence="5">Coiled-coil domain-containing protein SCD2</fullName>
    </recommendedName>
</protein>
<proteinExistence type="predicted"/>
<accession>A0A1Y1II88</accession>
<evidence type="ECO:0000313" key="4">
    <source>
        <dbReference type="Proteomes" id="UP000054558"/>
    </source>
</evidence>
<dbReference type="PANTHER" id="PTHR31762:SF10">
    <property type="entry name" value="FAS-BINDING FACTOR-LIKE PROTEIN"/>
    <property type="match status" value="1"/>
</dbReference>
<dbReference type="Proteomes" id="UP000054558">
    <property type="component" value="Unassembled WGS sequence"/>
</dbReference>
<gene>
    <name evidence="3" type="ORF">KFL_004600020</name>
</gene>
<dbReference type="PANTHER" id="PTHR31762">
    <property type="entry name" value="FAS-BINDING FACTOR-LIKE PROTEIN"/>
    <property type="match status" value="1"/>
</dbReference>
<dbReference type="AlphaFoldDB" id="A0A1Y1II88"/>
<sequence>MDRVQRLNRGAAGAGNYGGGSPAPGTGAPDSPGRPPSAGGFRKTQANAKKQAAMRLAAVMANQAGSPEEEDDEFSLKYGIPPPQASNSPLTAYRSSSPLVGIRSASVGPRLHSARAQPPPQAQPQQSSSSTSSRSRPTPIAVKTGSRESLESAPLSDGGGSGSYSTGSGNYGGGSVTSAPSYGRRRYSNTEPAAAIPIANSVKQTQSTQDKRAEAALADEIDLLREENEFLLDKLRLTEEKALENETRARELEKQVASLGEGISLEARLLSRKEAQLKQKEAALKAASQQHSSLREEEVQALQAELETARQEVASASGTASEAQAEAKALRGVVSRIALTQEELEEVSLKRCWLARYWGLAASHGVHAEIAGSRHEHWFQFAAAPLEFVLAAGQQAKEGLESEPEGAAANGTDENGARSRRTSDAGVSGDEPSKHRRHRSLAVDIGADNSIESMLNVEKGLRELAALKVEDAVLLAMAQHRRPSLVRVGGTEPSQTGNGSKLVESMELSEEEVEDVQFKQAWLCYFWRRARRRGIENDIADERLRYWISQSSHNPDAHSAVDVERGLMEVRRLAIEEQLWAASRAALASHQDDSEEDK</sequence>
<evidence type="ECO:0008006" key="5">
    <source>
        <dbReference type="Google" id="ProtNLM"/>
    </source>
</evidence>
<keyword evidence="1" id="KW-0175">Coiled coil</keyword>
<feature type="region of interest" description="Disordered" evidence="2">
    <location>
        <begin position="395"/>
        <end position="441"/>
    </location>
</feature>